<evidence type="ECO:0000256" key="1">
    <source>
        <dbReference type="ARBA" id="ARBA00004123"/>
    </source>
</evidence>
<feature type="region of interest" description="Disordered" evidence="4">
    <location>
        <begin position="1"/>
        <end position="41"/>
    </location>
</feature>
<reference evidence="5" key="2">
    <citation type="submission" date="2025-08" db="UniProtKB">
        <authorList>
            <consortium name="Ensembl"/>
        </authorList>
    </citation>
    <scope>IDENTIFICATION</scope>
</reference>
<comment type="subcellular location">
    <subcellularLocation>
        <location evidence="1">Nucleus</location>
    </subcellularLocation>
</comment>
<dbReference type="InterPro" id="IPR047131">
    <property type="entry name" value="RBFOX1-like"/>
</dbReference>
<feature type="compositionally biased region" description="Pro residues" evidence="4">
    <location>
        <begin position="1"/>
        <end position="16"/>
    </location>
</feature>
<dbReference type="Proteomes" id="UP000694558">
    <property type="component" value="Chromosome 18"/>
</dbReference>
<dbReference type="AlphaFoldDB" id="A0A8D3DAE1"/>
<dbReference type="GO" id="GO:0007399">
    <property type="term" value="P:nervous system development"/>
    <property type="evidence" value="ECO:0007669"/>
    <property type="project" value="InterPro"/>
</dbReference>
<evidence type="ECO:0000256" key="2">
    <source>
        <dbReference type="ARBA" id="ARBA00022884"/>
    </source>
</evidence>
<dbReference type="Ensembl" id="ENSSMAT00000055806.1">
    <property type="protein sequence ID" value="ENSSMAP00000056500.1"/>
    <property type="gene ID" value="ENSSMAG00000019052.2"/>
</dbReference>
<name>A0A8D3DAE1_SCOMX</name>
<protein>
    <recommendedName>
        <fullName evidence="7">RRM domain-containing protein</fullName>
    </recommendedName>
</protein>
<dbReference type="GO" id="GO:0005634">
    <property type="term" value="C:nucleus"/>
    <property type="evidence" value="ECO:0007669"/>
    <property type="project" value="UniProtKB-SubCell"/>
</dbReference>
<evidence type="ECO:0008006" key="7">
    <source>
        <dbReference type="Google" id="ProtNLM"/>
    </source>
</evidence>
<feature type="region of interest" description="Disordered" evidence="4">
    <location>
        <begin position="162"/>
        <end position="184"/>
    </location>
</feature>
<evidence type="ECO:0000313" key="5">
    <source>
        <dbReference type="Ensembl" id="ENSSMAP00000056500.1"/>
    </source>
</evidence>
<evidence type="ECO:0000313" key="6">
    <source>
        <dbReference type="Proteomes" id="UP000694558"/>
    </source>
</evidence>
<keyword evidence="2" id="KW-0694">RNA-binding</keyword>
<dbReference type="GO" id="GO:0005737">
    <property type="term" value="C:cytoplasm"/>
    <property type="evidence" value="ECO:0007669"/>
    <property type="project" value="TreeGrafter"/>
</dbReference>
<accession>A0A8D3DAE1</accession>
<dbReference type="GO" id="GO:0003729">
    <property type="term" value="F:mRNA binding"/>
    <property type="evidence" value="ECO:0007669"/>
    <property type="project" value="TreeGrafter"/>
</dbReference>
<dbReference type="PANTHER" id="PTHR15597">
    <property type="entry name" value="ATAXIN 2-BINDING PROTEIN 1-RELATED"/>
    <property type="match status" value="1"/>
</dbReference>
<organism evidence="5 6">
    <name type="scientific">Scophthalmus maximus</name>
    <name type="common">Turbot</name>
    <name type="synonym">Psetta maxima</name>
    <dbReference type="NCBI Taxonomy" id="52904"/>
    <lineage>
        <taxon>Eukaryota</taxon>
        <taxon>Metazoa</taxon>
        <taxon>Chordata</taxon>
        <taxon>Craniata</taxon>
        <taxon>Vertebrata</taxon>
        <taxon>Euteleostomi</taxon>
        <taxon>Actinopterygii</taxon>
        <taxon>Neopterygii</taxon>
        <taxon>Teleostei</taxon>
        <taxon>Neoteleostei</taxon>
        <taxon>Acanthomorphata</taxon>
        <taxon>Carangaria</taxon>
        <taxon>Pleuronectiformes</taxon>
        <taxon>Pleuronectoidei</taxon>
        <taxon>Scophthalmidae</taxon>
        <taxon>Scophthalmus</taxon>
    </lineage>
</organism>
<sequence length="184" mass="20395">MAQPFPPAQYPTPPQNGIPAEYATAHTHQPADYTGPSTVTEHALTLYTPTHSHSEQPGNDSNTTALPANRVTAEEVVQTEGSQQLHLEPIDLSGKQQPKRLHVSNIPFRFRDPDLRQMFGVRQVVHEEVKDLQVIHDEGCLPWTRATRPVDPCQHWVLSGVPPPTTQELEKQVSRGPGESALIL</sequence>
<dbReference type="GeneTree" id="ENSGT00940000159924"/>
<evidence type="ECO:0000256" key="3">
    <source>
        <dbReference type="ARBA" id="ARBA00023242"/>
    </source>
</evidence>
<proteinExistence type="predicted"/>
<gene>
    <name evidence="5" type="primary">rbfox3a</name>
</gene>
<dbReference type="GO" id="GO:0000381">
    <property type="term" value="P:regulation of alternative mRNA splicing, via spliceosome"/>
    <property type="evidence" value="ECO:0007669"/>
    <property type="project" value="InterPro"/>
</dbReference>
<dbReference type="PANTHER" id="PTHR15597:SF25">
    <property type="entry name" value="RNA BINDING PROTEIN FOX-1 HOMOLOG 3"/>
    <property type="match status" value="1"/>
</dbReference>
<keyword evidence="3" id="KW-0539">Nucleus</keyword>
<evidence type="ECO:0000256" key="4">
    <source>
        <dbReference type="SAM" id="MobiDB-lite"/>
    </source>
</evidence>
<reference evidence="5" key="1">
    <citation type="submission" date="2023-05" db="EMBL/GenBank/DDBJ databases">
        <title>High-quality long-read genome of Scophthalmus maximus.</title>
        <authorList>
            <person name="Lien S."/>
            <person name="Martinez P."/>
        </authorList>
    </citation>
    <scope>NUCLEOTIDE SEQUENCE [LARGE SCALE GENOMIC DNA]</scope>
</reference>